<dbReference type="CDD" id="cd02869">
    <property type="entry name" value="PseudoU_synth_RluA_like"/>
    <property type="match status" value="1"/>
</dbReference>
<dbReference type="Gene3D" id="3.10.290.10">
    <property type="entry name" value="RNA-binding S4 domain"/>
    <property type="match status" value="1"/>
</dbReference>
<keyword evidence="6" id="KW-0694">RNA-binding</keyword>
<dbReference type="Proteomes" id="UP001546774">
    <property type="component" value="Unassembled WGS sequence"/>
</dbReference>
<evidence type="ECO:0000256" key="2">
    <source>
        <dbReference type="ARBA" id="ARBA00010876"/>
    </source>
</evidence>
<comment type="caution">
    <text evidence="8">The sequence shown here is derived from an EMBL/GenBank/DDBJ whole genome shotgun (WGS) entry which is preliminary data.</text>
</comment>
<evidence type="ECO:0000256" key="5">
    <source>
        <dbReference type="ARBA" id="ARBA00033164"/>
    </source>
</evidence>
<evidence type="ECO:0000256" key="4">
    <source>
        <dbReference type="ARBA" id="ARBA00031870"/>
    </source>
</evidence>
<dbReference type="InterPro" id="IPR020103">
    <property type="entry name" value="PsdUridine_synth_cat_dom_sf"/>
</dbReference>
<sequence length="362" mass="41233">MKEITISPLEAGQRFDKYLVKCLPNATKSFLYKMLRKKNITLNRKKAEGSEKLAAGDVIQMFFADETYEKFAGTDTNADTDIKIRTDTRTAERSQHTSGKMFESAGRQVKKQKVKLEVLYENNDILIINKPAGMLSQKAKKDDYSLVEAISDYLLESGALTKEQLRTFHPGICNRLDRNTSGIVVAGKSIYGLQTMTAAFKERTLHKYYLCIVKGNVEKRSRVKGYLYKNERTNKVTILQNAPKEKEKDILPIETEYIPVCANKQATLLKVNLLTGRSHQIRAHLSFLGHPLAGDEKYGDAAWNQYFRKKYNIRHQMLHAYQLDFPKEQLVVTTAVPGGFCEVLKGEGLWQPGIQEDLEVLR</sequence>
<comment type="similarity">
    <text evidence="2">Belongs to the pseudouridine synthase RluA family.</text>
</comment>
<keyword evidence="3 8" id="KW-0413">Isomerase</keyword>
<dbReference type="Pfam" id="PF00849">
    <property type="entry name" value="PseudoU_synth_2"/>
    <property type="match status" value="1"/>
</dbReference>
<dbReference type="EMBL" id="JBBMFS010000002">
    <property type="protein sequence ID" value="MEQ2554239.1"/>
    <property type="molecule type" value="Genomic_DNA"/>
</dbReference>
<comment type="catalytic activity">
    <reaction evidence="1">
        <text>a uridine in RNA = a pseudouridine in RNA</text>
        <dbReference type="Rhea" id="RHEA:48348"/>
        <dbReference type="Rhea" id="RHEA-COMP:12068"/>
        <dbReference type="Rhea" id="RHEA-COMP:12069"/>
        <dbReference type="ChEBI" id="CHEBI:65314"/>
        <dbReference type="ChEBI" id="CHEBI:65315"/>
    </reaction>
</comment>
<dbReference type="InterPro" id="IPR050188">
    <property type="entry name" value="RluA_PseudoU_synthase"/>
</dbReference>
<organism evidence="8 9">
    <name type="scientific">Lachnospira intestinalis</name>
    <dbReference type="NCBI Taxonomy" id="3133158"/>
    <lineage>
        <taxon>Bacteria</taxon>
        <taxon>Bacillati</taxon>
        <taxon>Bacillota</taxon>
        <taxon>Clostridia</taxon>
        <taxon>Lachnospirales</taxon>
        <taxon>Lachnospiraceae</taxon>
        <taxon>Lachnospira</taxon>
    </lineage>
</organism>
<dbReference type="InterPro" id="IPR036986">
    <property type="entry name" value="S4_RNA-bd_sf"/>
</dbReference>
<evidence type="ECO:0000259" key="7">
    <source>
        <dbReference type="Pfam" id="PF00849"/>
    </source>
</evidence>
<keyword evidence="9" id="KW-1185">Reference proteome</keyword>
<dbReference type="PROSITE" id="PS50889">
    <property type="entry name" value="S4"/>
    <property type="match status" value="1"/>
</dbReference>
<dbReference type="InterPro" id="IPR006145">
    <property type="entry name" value="PsdUridine_synth_RsuA/RluA"/>
</dbReference>
<evidence type="ECO:0000256" key="3">
    <source>
        <dbReference type="ARBA" id="ARBA00023235"/>
    </source>
</evidence>
<evidence type="ECO:0000256" key="6">
    <source>
        <dbReference type="PROSITE-ProRule" id="PRU00182"/>
    </source>
</evidence>
<dbReference type="Gene3D" id="3.30.2350.10">
    <property type="entry name" value="Pseudouridine synthase"/>
    <property type="match status" value="1"/>
</dbReference>
<dbReference type="SUPFAM" id="SSF55120">
    <property type="entry name" value="Pseudouridine synthase"/>
    <property type="match status" value="1"/>
</dbReference>
<gene>
    <name evidence="8" type="ORF">WMO37_04295</name>
</gene>
<dbReference type="PANTHER" id="PTHR21600">
    <property type="entry name" value="MITOCHONDRIAL RNA PSEUDOURIDINE SYNTHASE"/>
    <property type="match status" value="1"/>
</dbReference>
<evidence type="ECO:0000256" key="1">
    <source>
        <dbReference type="ARBA" id="ARBA00000073"/>
    </source>
</evidence>
<dbReference type="GO" id="GO:0016853">
    <property type="term" value="F:isomerase activity"/>
    <property type="evidence" value="ECO:0007669"/>
    <property type="project" value="UniProtKB-KW"/>
</dbReference>
<evidence type="ECO:0000313" key="9">
    <source>
        <dbReference type="Proteomes" id="UP001546774"/>
    </source>
</evidence>
<protein>
    <recommendedName>
        <fullName evidence="4">RNA pseudouridylate synthase</fullName>
    </recommendedName>
    <alternativeName>
        <fullName evidence="5">RNA-uridine isomerase</fullName>
    </alternativeName>
</protein>
<dbReference type="InterPro" id="IPR006224">
    <property type="entry name" value="PsdUridine_synth_RluA-like_CS"/>
</dbReference>
<reference evidence="8" key="1">
    <citation type="submission" date="2024-03" db="EMBL/GenBank/DDBJ databases">
        <title>Human intestinal bacterial collection.</title>
        <authorList>
            <person name="Pauvert C."/>
            <person name="Hitch T.C.A."/>
            <person name="Clavel T."/>
        </authorList>
    </citation>
    <scope>NUCLEOTIDE SEQUENCE [LARGE SCALE GENOMIC DNA]</scope>
    <source>
        <strain evidence="8">CLA-AA-H89B</strain>
    </source>
</reference>
<dbReference type="PROSITE" id="PS01129">
    <property type="entry name" value="PSI_RLU"/>
    <property type="match status" value="1"/>
</dbReference>
<feature type="domain" description="Pseudouridine synthase RsuA/RluA-like" evidence="7">
    <location>
        <begin position="124"/>
        <end position="286"/>
    </location>
</feature>
<name>A0ABV1H3G4_9FIRM</name>
<evidence type="ECO:0000313" key="8">
    <source>
        <dbReference type="EMBL" id="MEQ2554239.1"/>
    </source>
</evidence>
<accession>A0ABV1H3G4</accession>
<proteinExistence type="inferred from homology"/>